<reference evidence="1 2" key="1">
    <citation type="submission" date="2017-09" db="EMBL/GenBank/DDBJ databases">
        <authorList>
            <person name="Pradhan P."/>
            <person name="Aluri L.S."/>
            <person name="Anandarajan D."/>
            <person name="Beiriger J.C."/>
            <person name="Bethamcharla R."/>
            <person name="Betini N."/>
            <person name="Bhatt S.D."/>
            <person name="Chengalvala S."/>
            <person name="Cox N.E."/>
            <person name="Delvadia B.P."/>
            <person name="Desai A.S."/>
            <person name="Devaney A.M."/>
            <person name="Doyle B.K."/>
            <person name="Edgerton A.O."/>
            <person name="Erlich M.C."/>
            <person name="Fitzpatrick K.C."/>
            <person name="Gajjar E.A."/>
            <person name="Ganguly A."/>
            <person name="Gill R.S."/>
            <person name="Goldman M.G."/>
            <person name="Good P.M."/>
            <person name="Gupta N."/>
            <person name="Haddad L.M."/>
            <person name="Han E.J."/>
            <person name="Jain S."/>
            <person name="Jiang A."/>
            <person name="Jurgielewicz A.D."/>
            <person name="Kainth D.K."/>
            <person name="Karam J.M."/>
            <person name="Kodavatiganti M."/>
            <person name="Kriete S.J."/>
            <person name="MacDonald C.E."/>
            <person name="Maret J.P."/>
            <person name="Mathew A.E."/>
            <person name="Nako S."/>
            <person name="Natrajan M."/>
            <person name="Nishu N.M."/>
            <person name="Parikh A."/>
            <person name="Patel N."/>
            <person name="Patel P.D."/>
            <person name="Patel S."/>
            <person name="Patra K."/>
            <person name="Pumpuckdee D."/>
            <person name="Rai K."/>
            <person name="Ramanathan A."/>
            <person name="Sarkar A."/>
            <person name="Schaffer B.L."/>
            <person name="Shah P."/>
            <person name="Tata R.K."/>
            <person name="Tawfik A.H."/>
            <person name="Thuremella B.T."/>
            <person name="Toma J."/>
            <person name="Tran T.L."/>
            <person name="Veera S."/>
            <person name="Vemulapalli V.K."/>
            <person name="Vidas T.V."/>
            <person name="Vieira K.S."/>
            <person name="Vijayakumar G."/>
            <person name="Walor T.A."/>
            <person name="White C.R."/>
            <person name="Wong B.M."/>
            <person name="Zhao Sl."/>
            <person name="McDonald M.T."/>
            <person name="Dalia R."/>
            <person name="Little J.L."/>
            <person name="Gurney S.M.R."/>
            <person name="Bollivar D.W."/>
            <person name="Garlena R.A."/>
            <person name="Russell D.A."/>
            <person name="Pope W.H."/>
            <person name="Jacobs-Sera D."/>
            <person name="Hendrix R.W."/>
            <person name="Hatfull G.F."/>
        </authorList>
    </citation>
    <scope>NUCLEOTIDE SEQUENCE [LARGE SCALE GENOMIC DNA]</scope>
</reference>
<name>A0A2D2W403_9CAUD</name>
<protein>
    <submittedName>
        <fullName evidence="1">Uncharacterized protein</fullName>
    </submittedName>
</protein>
<sequence>MNVVNYLREWYLIWRHLRDIGPEGRSLLSGRTVSVAAEFHLDGPEEAEEFVGSLREWFTACEWRGLIKELK</sequence>
<evidence type="ECO:0000313" key="1">
    <source>
        <dbReference type="EMBL" id="ATS92911.1"/>
    </source>
</evidence>
<accession>A0A2D2W403</accession>
<dbReference type="EMBL" id="MF919534">
    <property type="protein sequence ID" value="ATS92911.1"/>
    <property type="molecule type" value="Genomic_DNA"/>
</dbReference>
<gene>
    <name evidence="1" type="ORF">SEA_SUPERPHIKIMAN_68</name>
</gene>
<dbReference type="Proteomes" id="UP000240916">
    <property type="component" value="Segment"/>
</dbReference>
<evidence type="ECO:0000313" key="2">
    <source>
        <dbReference type="Proteomes" id="UP000240916"/>
    </source>
</evidence>
<organism evidence="1 2">
    <name type="scientific">Mycobacterium phage Superphikiman</name>
    <dbReference type="NCBI Taxonomy" id="2041551"/>
    <lineage>
        <taxon>Viruses</taxon>
        <taxon>Duplodnaviria</taxon>
        <taxon>Heunggongvirae</taxon>
        <taxon>Uroviricota</taxon>
        <taxon>Caudoviricetes</taxon>
        <taxon>Omegavirus</taxon>
        <taxon>Omegavirus courthouse</taxon>
    </lineage>
</organism>
<proteinExistence type="predicted"/>